<keyword evidence="1" id="KW-0472">Membrane</keyword>
<accession>A0A3N4LRJ8</accession>
<dbReference type="Proteomes" id="UP000267821">
    <property type="component" value="Unassembled WGS sequence"/>
</dbReference>
<gene>
    <name evidence="2" type="ORF">L211DRAFT_226206</name>
</gene>
<organism evidence="2 3">
    <name type="scientific">Terfezia boudieri ATCC MYA-4762</name>
    <dbReference type="NCBI Taxonomy" id="1051890"/>
    <lineage>
        <taxon>Eukaryota</taxon>
        <taxon>Fungi</taxon>
        <taxon>Dikarya</taxon>
        <taxon>Ascomycota</taxon>
        <taxon>Pezizomycotina</taxon>
        <taxon>Pezizomycetes</taxon>
        <taxon>Pezizales</taxon>
        <taxon>Pezizaceae</taxon>
        <taxon>Terfezia</taxon>
    </lineage>
</organism>
<keyword evidence="1" id="KW-1133">Transmembrane helix</keyword>
<sequence>MSCQPSRLVTRIGRGYLVLDRRILEFFFFFFFFFFVRPGGRGYEVRNLGIIGEGDSLLILLTAEYRYWLYRYRYAPILVL</sequence>
<keyword evidence="1" id="KW-0812">Transmembrane</keyword>
<feature type="transmembrane region" description="Helical" evidence="1">
    <location>
        <begin position="23"/>
        <end position="40"/>
    </location>
</feature>
<reference evidence="2 3" key="1">
    <citation type="journal article" date="2018" name="Nat. Ecol. Evol.">
        <title>Pezizomycetes genomes reveal the molecular basis of ectomycorrhizal truffle lifestyle.</title>
        <authorList>
            <person name="Murat C."/>
            <person name="Payen T."/>
            <person name="Noel B."/>
            <person name="Kuo A."/>
            <person name="Morin E."/>
            <person name="Chen J."/>
            <person name="Kohler A."/>
            <person name="Krizsan K."/>
            <person name="Balestrini R."/>
            <person name="Da Silva C."/>
            <person name="Montanini B."/>
            <person name="Hainaut M."/>
            <person name="Levati E."/>
            <person name="Barry K.W."/>
            <person name="Belfiori B."/>
            <person name="Cichocki N."/>
            <person name="Clum A."/>
            <person name="Dockter R.B."/>
            <person name="Fauchery L."/>
            <person name="Guy J."/>
            <person name="Iotti M."/>
            <person name="Le Tacon F."/>
            <person name="Lindquist E.A."/>
            <person name="Lipzen A."/>
            <person name="Malagnac F."/>
            <person name="Mello A."/>
            <person name="Molinier V."/>
            <person name="Miyauchi S."/>
            <person name="Poulain J."/>
            <person name="Riccioni C."/>
            <person name="Rubini A."/>
            <person name="Sitrit Y."/>
            <person name="Splivallo R."/>
            <person name="Traeger S."/>
            <person name="Wang M."/>
            <person name="Zifcakova L."/>
            <person name="Wipf D."/>
            <person name="Zambonelli A."/>
            <person name="Paolocci F."/>
            <person name="Nowrousian M."/>
            <person name="Ottonello S."/>
            <person name="Baldrian P."/>
            <person name="Spatafora J.W."/>
            <person name="Henrissat B."/>
            <person name="Nagy L.G."/>
            <person name="Aury J.M."/>
            <person name="Wincker P."/>
            <person name="Grigoriev I.V."/>
            <person name="Bonfante P."/>
            <person name="Martin F.M."/>
        </authorList>
    </citation>
    <scope>NUCLEOTIDE SEQUENCE [LARGE SCALE GENOMIC DNA]</scope>
    <source>
        <strain evidence="2 3">ATCC MYA-4762</strain>
    </source>
</reference>
<dbReference type="InParanoid" id="A0A3N4LRJ8"/>
<name>A0A3N4LRJ8_9PEZI</name>
<dbReference type="EMBL" id="ML121544">
    <property type="protein sequence ID" value="RPB23862.1"/>
    <property type="molecule type" value="Genomic_DNA"/>
</dbReference>
<evidence type="ECO:0000313" key="3">
    <source>
        <dbReference type="Proteomes" id="UP000267821"/>
    </source>
</evidence>
<evidence type="ECO:0000313" key="2">
    <source>
        <dbReference type="EMBL" id="RPB23862.1"/>
    </source>
</evidence>
<dbReference type="AlphaFoldDB" id="A0A3N4LRJ8"/>
<protein>
    <submittedName>
        <fullName evidence="2">Uncharacterized protein</fullName>
    </submittedName>
</protein>
<evidence type="ECO:0000256" key="1">
    <source>
        <dbReference type="SAM" id="Phobius"/>
    </source>
</evidence>
<proteinExistence type="predicted"/>
<keyword evidence="3" id="KW-1185">Reference proteome</keyword>